<keyword evidence="3" id="KW-1185">Reference proteome</keyword>
<evidence type="ECO:0000313" key="3">
    <source>
        <dbReference type="Proteomes" id="UP000815677"/>
    </source>
</evidence>
<sequence length="208" mass="22981">MTGHESDRRLNDDGNEIQTAGQLALSSESTLTQTRTGMDSAELSETSGSEPYLEDKRLQVGDLDSESPSLNNDAKEDSSESEPARDHSASLLPIQHEYLVRRSRAAFQVQDAFPNLYSKTFGFDGELGAILVPLTASGAEDLQHLAQARLKSALSEQRVLNIRLHDAEQYLVLFKAEETMIQRRIDTAARDVARAKEMFNIMLEAAGL</sequence>
<organism evidence="2 3">
    <name type="scientific">Mycena chlorophos</name>
    <name type="common">Agaric fungus</name>
    <name type="synonym">Agaricus chlorophos</name>
    <dbReference type="NCBI Taxonomy" id="658473"/>
    <lineage>
        <taxon>Eukaryota</taxon>
        <taxon>Fungi</taxon>
        <taxon>Dikarya</taxon>
        <taxon>Basidiomycota</taxon>
        <taxon>Agaricomycotina</taxon>
        <taxon>Agaricomycetes</taxon>
        <taxon>Agaricomycetidae</taxon>
        <taxon>Agaricales</taxon>
        <taxon>Marasmiineae</taxon>
        <taxon>Mycenaceae</taxon>
        <taxon>Mycena</taxon>
    </lineage>
</organism>
<feature type="compositionally biased region" description="Basic and acidic residues" evidence="1">
    <location>
        <begin position="73"/>
        <end position="88"/>
    </location>
</feature>
<protein>
    <submittedName>
        <fullName evidence="2">Uncharacterized protein</fullName>
    </submittedName>
</protein>
<feature type="region of interest" description="Disordered" evidence="1">
    <location>
        <begin position="1"/>
        <end position="90"/>
    </location>
</feature>
<proteinExistence type="predicted"/>
<dbReference type="EMBL" id="DF848919">
    <property type="protein sequence ID" value="GAT55139.1"/>
    <property type="molecule type" value="Genomic_DNA"/>
</dbReference>
<dbReference type="Proteomes" id="UP000815677">
    <property type="component" value="Unassembled WGS sequence"/>
</dbReference>
<feature type="compositionally biased region" description="Basic and acidic residues" evidence="1">
    <location>
        <begin position="1"/>
        <end position="12"/>
    </location>
</feature>
<accession>A0ABQ0LVP5</accession>
<evidence type="ECO:0000313" key="2">
    <source>
        <dbReference type="EMBL" id="GAT55139.1"/>
    </source>
</evidence>
<name>A0ABQ0LVP5_MYCCL</name>
<feature type="compositionally biased region" description="Polar residues" evidence="1">
    <location>
        <begin position="16"/>
        <end position="49"/>
    </location>
</feature>
<gene>
    <name evidence="2" type="ORF">MCHLO_11940</name>
</gene>
<evidence type="ECO:0000256" key="1">
    <source>
        <dbReference type="SAM" id="MobiDB-lite"/>
    </source>
</evidence>
<reference evidence="2" key="1">
    <citation type="submission" date="2014-09" db="EMBL/GenBank/DDBJ databases">
        <title>Genome sequence of the luminous mushroom Mycena chlorophos for searching fungal bioluminescence genes.</title>
        <authorList>
            <person name="Tanaka Y."/>
            <person name="Kasuga D."/>
            <person name="Oba Y."/>
            <person name="Hase S."/>
            <person name="Sato K."/>
            <person name="Oba Y."/>
            <person name="Sakakibara Y."/>
        </authorList>
    </citation>
    <scope>NUCLEOTIDE SEQUENCE</scope>
</reference>